<reference evidence="2 3" key="1">
    <citation type="submission" date="2016-10" db="EMBL/GenBank/DDBJ databases">
        <authorList>
            <person name="de Groot N.N."/>
        </authorList>
    </citation>
    <scope>NUCLEOTIDE SEQUENCE [LARGE SCALE GENOMIC DNA]</scope>
    <source>
        <strain evidence="2 3">DSM 11978</strain>
    </source>
</reference>
<dbReference type="Proteomes" id="UP000199506">
    <property type="component" value="Unassembled WGS sequence"/>
</dbReference>
<gene>
    <name evidence="2" type="ORF">SAMN05216439_1807</name>
</gene>
<organism evidence="2 3">
    <name type="scientific">Methanobrevibacter gottschalkii</name>
    <dbReference type="NCBI Taxonomy" id="190974"/>
    <lineage>
        <taxon>Archaea</taxon>
        <taxon>Methanobacteriati</taxon>
        <taxon>Methanobacteriota</taxon>
        <taxon>Methanomada group</taxon>
        <taxon>Methanobacteria</taxon>
        <taxon>Methanobacteriales</taxon>
        <taxon>Methanobacteriaceae</taxon>
        <taxon>Methanobrevibacter</taxon>
    </lineage>
</organism>
<feature type="region of interest" description="Disordered" evidence="1">
    <location>
        <begin position="29"/>
        <end position="67"/>
    </location>
</feature>
<evidence type="ECO:0000313" key="2">
    <source>
        <dbReference type="EMBL" id="SEL01434.1"/>
    </source>
</evidence>
<dbReference type="RefSeq" id="WP_091699511.1">
    <property type="nucleotide sequence ID" value="NZ_FOAK01000008.1"/>
</dbReference>
<dbReference type="STRING" id="190974.SAMN05216439_1807"/>
<accession>A0A1H7LR53</accession>
<evidence type="ECO:0000313" key="3">
    <source>
        <dbReference type="Proteomes" id="UP000199506"/>
    </source>
</evidence>
<proteinExistence type="predicted"/>
<sequence length="122" mass="13338">MKNYVIILIGVIIALVIVGGAIAYTSMHDNTSDNNNTTIKSRIPNITNATSDNPNATGDDKNTTSSEPYVVSEVVKFNAQQGEGYFREVTYSDGNFRQYDVDTGKLIGSSYDSDQDKLPSME</sequence>
<protein>
    <submittedName>
        <fullName evidence="2">Uncharacterized protein</fullName>
    </submittedName>
</protein>
<dbReference type="AlphaFoldDB" id="A0A1H7LR53"/>
<dbReference type="OrthoDB" id="77980at2157"/>
<name>A0A1H7LR53_9EURY</name>
<dbReference type="EMBL" id="FOAK01000008">
    <property type="protein sequence ID" value="SEL01434.1"/>
    <property type="molecule type" value="Genomic_DNA"/>
</dbReference>
<feature type="compositionally biased region" description="Polar residues" evidence="1">
    <location>
        <begin position="29"/>
        <end position="56"/>
    </location>
</feature>
<evidence type="ECO:0000256" key="1">
    <source>
        <dbReference type="SAM" id="MobiDB-lite"/>
    </source>
</evidence>